<name>A0A2M8J2J2_9RHOB</name>
<sequence length="265" mass="27674">MPAVRFFALLLVLWSGPLVAEPSAFVWRGVLNFDPNKVIGRQGGTLGALMSEFYGAGAMGGAVELSGEVRYETGVATTTANQNVAGFKDAVTAATLRLGAIETTMNAALIAAHVATSGVGMMTRYDGSFCVDADHCRLAGLEMTRMGNIAVLLNDAGHTLIDETGPTGKTGDGFGFMVGRTAATGEFEPALPTQGFGVIGVDGLAVAMFSVPGLQLVNGLTLPHMRQLIGTQAIGRSEIWLFLEGPELIETLRIEGRLTGIEADP</sequence>
<evidence type="ECO:0000313" key="3">
    <source>
        <dbReference type="Proteomes" id="UP000231553"/>
    </source>
</evidence>
<evidence type="ECO:0000313" key="2">
    <source>
        <dbReference type="EMBL" id="PJE36999.1"/>
    </source>
</evidence>
<dbReference type="RefSeq" id="WP_100162179.1">
    <property type="nucleotide sequence ID" value="NZ_PGTB01000024.1"/>
</dbReference>
<keyword evidence="3" id="KW-1185">Reference proteome</keyword>
<dbReference type="AlphaFoldDB" id="A0A2M8J2J2"/>
<dbReference type="OrthoDB" id="9837940at2"/>
<comment type="caution">
    <text evidence="2">The sequence shown here is derived from an EMBL/GenBank/DDBJ whole genome shotgun (WGS) entry which is preliminary data.</text>
</comment>
<dbReference type="EMBL" id="PGTB01000024">
    <property type="protein sequence ID" value="PJE36999.1"/>
    <property type="molecule type" value="Genomic_DNA"/>
</dbReference>
<accession>A0A2M8J2J2</accession>
<dbReference type="Proteomes" id="UP000231553">
    <property type="component" value="Unassembled WGS sequence"/>
</dbReference>
<keyword evidence="1" id="KW-0732">Signal</keyword>
<feature type="signal peptide" evidence="1">
    <location>
        <begin position="1"/>
        <end position="20"/>
    </location>
</feature>
<gene>
    <name evidence="2" type="ORF">CVM52_09000</name>
</gene>
<protein>
    <submittedName>
        <fullName evidence="2">Uncharacterized protein</fullName>
    </submittedName>
</protein>
<proteinExistence type="predicted"/>
<feature type="chain" id="PRO_5014598267" evidence="1">
    <location>
        <begin position="21"/>
        <end position="265"/>
    </location>
</feature>
<organism evidence="2 3">
    <name type="scientific">Pseudooceanicola lipolyticus</name>
    <dbReference type="NCBI Taxonomy" id="2029104"/>
    <lineage>
        <taxon>Bacteria</taxon>
        <taxon>Pseudomonadati</taxon>
        <taxon>Pseudomonadota</taxon>
        <taxon>Alphaproteobacteria</taxon>
        <taxon>Rhodobacterales</taxon>
        <taxon>Paracoccaceae</taxon>
        <taxon>Pseudooceanicola</taxon>
    </lineage>
</organism>
<evidence type="ECO:0000256" key="1">
    <source>
        <dbReference type="SAM" id="SignalP"/>
    </source>
</evidence>
<reference evidence="2 3" key="1">
    <citation type="journal article" date="2018" name="Int. J. Syst. Evol. Microbiol.">
        <title>Pseudooceanicola lipolyticus sp. nov., a marine alphaproteobacterium, reclassification of Oceanicola flagellatus as Pseudooceanicola flagellatus comb. nov. and emended description of the genus Pseudooceanicola.</title>
        <authorList>
            <person name="Huang M.-M."/>
            <person name="Guo L.-L."/>
            <person name="Wu Y.-H."/>
            <person name="Lai Q.-L."/>
            <person name="Shao Z.-Z."/>
            <person name="Wang C.-S."/>
            <person name="Wu M."/>
            <person name="Xu X.-W."/>
        </authorList>
    </citation>
    <scope>NUCLEOTIDE SEQUENCE [LARGE SCALE GENOMIC DNA]</scope>
    <source>
        <strain evidence="2 3">157</strain>
    </source>
</reference>